<dbReference type="NCBIfam" id="TIGR01764">
    <property type="entry name" value="excise"/>
    <property type="match status" value="1"/>
</dbReference>
<keyword evidence="3" id="KW-1185">Reference proteome</keyword>
<gene>
    <name evidence="2" type="ORF">ABS311_15355</name>
</gene>
<feature type="domain" description="Helix-turn-helix" evidence="1">
    <location>
        <begin position="81"/>
        <end position="127"/>
    </location>
</feature>
<accession>A0ABV1RJZ7</accession>
<evidence type="ECO:0000313" key="3">
    <source>
        <dbReference type="Proteomes" id="UP001467690"/>
    </source>
</evidence>
<name>A0ABV1RJZ7_9ALTE</name>
<dbReference type="InterPro" id="IPR010093">
    <property type="entry name" value="SinI_DNA-bd"/>
</dbReference>
<dbReference type="InterPro" id="IPR041657">
    <property type="entry name" value="HTH_17"/>
</dbReference>
<comment type="caution">
    <text evidence="2">The sequence shown here is derived from an EMBL/GenBank/DDBJ whole genome shotgun (WGS) entry which is preliminary data.</text>
</comment>
<sequence length="150" mass="16668">MSSATLLHLPTSDEIDVAKRSSRTLAKYASVDRVQMSIRGSNGESEQFVLPGHVMQILLDVLSEISNGNAISLIPHNQEVSTQEAANILNVSRPFLIKLLEGGNIPFHKIGTHRRVKLQDILTYKQQIDEKRNQALDELSELSQSEGMGY</sequence>
<protein>
    <submittedName>
        <fullName evidence="2">Helix-turn-helix domain-containing protein</fullName>
    </submittedName>
</protein>
<evidence type="ECO:0000313" key="2">
    <source>
        <dbReference type="EMBL" id="MER2493255.1"/>
    </source>
</evidence>
<evidence type="ECO:0000259" key="1">
    <source>
        <dbReference type="Pfam" id="PF12728"/>
    </source>
</evidence>
<dbReference type="Proteomes" id="UP001467690">
    <property type="component" value="Unassembled WGS sequence"/>
</dbReference>
<organism evidence="2 3">
    <name type="scientific">Catenovulum sediminis</name>
    <dbReference type="NCBI Taxonomy" id="1740262"/>
    <lineage>
        <taxon>Bacteria</taxon>
        <taxon>Pseudomonadati</taxon>
        <taxon>Pseudomonadota</taxon>
        <taxon>Gammaproteobacteria</taxon>
        <taxon>Alteromonadales</taxon>
        <taxon>Alteromonadaceae</taxon>
        <taxon>Catenovulum</taxon>
    </lineage>
</organism>
<reference evidence="2 3" key="1">
    <citation type="submission" date="2024-06" db="EMBL/GenBank/DDBJ databases">
        <authorList>
            <person name="Chen R.Y."/>
        </authorList>
    </citation>
    <scope>NUCLEOTIDE SEQUENCE [LARGE SCALE GENOMIC DNA]</scope>
    <source>
        <strain evidence="2 3">D2</strain>
    </source>
</reference>
<dbReference type="Pfam" id="PF12728">
    <property type="entry name" value="HTH_17"/>
    <property type="match status" value="1"/>
</dbReference>
<dbReference type="RefSeq" id="WP_350402537.1">
    <property type="nucleotide sequence ID" value="NZ_JBELOE010000257.1"/>
</dbReference>
<proteinExistence type="predicted"/>
<dbReference type="EMBL" id="JBELOE010000257">
    <property type="protein sequence ID" value="MER2493255.1"/>
    <property type="molecule type" value="Genomic_DNA"/>
</dbReference>